<accession>A0A9D2DR38</accession>
<dbReference type="CDD" id="cd07750">
    <property type="entry name" value="PolyPPase_VTC_like"/>
    <property type="match status" value="1"/>
</dbReference>
<dbReference type="Proteomes" id="UP000824041">
    <property type="component" value="Unassembled WGS sequence"/>
</dbReference>
<evidence type="ECO:0000313" key="2">
    <source>
        <dbReference type="EMBL" id="HIZ21657.1"/>
    </source>
</evidence>
<protein>
    <submittedName>
        <fullName evidence="2">Polyphosphate polymerase domain-containing protein</fullName>
    </submittedName>
</protein>
<dbReference type="Gene3D" id="3.20.100.30">
    <property type="entry name" value="VTC, catalytic tunnel domain"/>
    <property type="match status" value="1"/>
</dbReference>
<comment type="caution">
    <text evidence="2">The sequence shown here is derived from an EMBL/GenBank/DDBJ whole genome shotgun (WGS) entry which is preliminary data.</text>
</comment>
<dbReference type="GO" id="GO:0006799">
    <property type="term" value="P:polyphosphate biosynthetic process"/>
    <property type="evidence" value="ECO:0007669"/>
    <property type="project" value="UniProtKB-ARBA"/>
</dbReference>
<proteinExistence type="predicted"/>
<dbReference type="Pfam" id="PF09359">
    <property type="entry name" value="VTC"/>
    <property type="match status" value="1"/>
</dbReference>
<gene>
    <name evidence="2" type="ORF">IAA21_02505</name>
</gene>
<evidence type="ECO:0000259" key="1">
    <source>
        <dbReference type="Pfam" id="PF09359"/>
    </source>
</evidence>
<dbReference type="AlphaFoldDB" id="A0A9D2DR38"/>
<sequence>MLTNETYRHELKYQIDHADYLAIRQRLRPVMAPDEHVQKDGRYVIRSIYFDNFNDKVLREKINGVQKREKFRIRYYNDDLSFITLEKKIKYNSLCMKIDAVLSRQEYTALLQGDTGWMLAHPSGLVQELYCKMNSQQLRPRVLVSYVREPYVYAPGNVRVTFDSQIRSTLFHKGFLEDAIPDVEVADTPGDVVLEVKFDAFLPDIIQALLQTEEIRQQAYSKYGACRRFG</sequence>
<organism evidence="2 3">
    <name type="scientific">Candidatus Blautia faecigallinarum</name>
    <dbReference type="NCBI Taxonomy" id="2838488"/>
    <lineage>
        <taxon>Bacteria</taxon>
        <taxon>Bacillati</taxon>
        <taxon>Bacillota</taxon>
        <taxon>Clostridia</taxon>
        <taxon>Lachnospirales</taxon>
        <taxon>Lachnospiraceae</taxon>
        <taxon>Blautia</taxon>
    </lineage>
</organism>
<dbReference type="EMBL" id="DXBU01000029">
    <property type="protein sequence ID" value="HIZ21657.1"/>
    <property type="molecule type" value="Genomic_DNA"/>
</dbReference>
<name>A0A9D2DR38_9FIRM</name>
<evidence type="ECO:0000313" key="3">
    <source>
        <dbReference type="Proteomes" id="UP000824041"/>
    </source>
</evidence>
<dbReference type="InterPro" id="IPR018966">
    <property type="entry name" value="VTC_domain"/>
</dbReference>
<reference evidence="2" key="2">
    <citation type="submission" date="2021-04" db="EMBL/GenBank/DDBJ databases">
        <authorList>
            <person name="Gilroy R."/>
        </authorList>
    </citation>
    <scope>NUCLEOTIDE SEQUENCE</scope>
    <source>
        <strain evidence="2">14324</strain>
    </source>
</reference>
<reference evidence="2" key="1">
    <citation type="journal article" date="2021" name="PeerJ">
        <title>Extensive microbial diversity within the chicken gut microbiome revealed by metagenomics and culture.</title>
        <authorList>
            <person name="Gilroy R."/>
            <person name="Ravi A."/>
            <person name="Getino M."/>
            <person name="Pursley I."/>
            <person name="Horton D.L."/>
            <person name="Alikhan N.F."/>
            <person name="Baker D."/>
            <person name="Gharbi K."/>
            <person name="Hall N."/>
            <person name="Watson M."/>
            <person name="Adriaenssens E.M."/>
            <person name="Foster-Nyarko E."/>
            <person name="Jarju S."/>
            <person name="Secka A."/>
            <person name="Antonio M."/>
            <person name="Oren A."/>
            <person name="Chaudhuri R.R."/>
            <person name="La Ragione R."/>
            <person name="Hildebrand F."/>
            <person name="Pallen M.J."/>
        </authorList>
    </citation>
    <scope>NUCLEOTIDE SEQUENCE</scope>
    <source>
        <strain evidence="2">14324</strain>
    </source>
</reference>
<feature type="domain" description="VTC" evidence="1">
    <location>
        <begin position="8"/>
        <end position="226"/>
    </location>
</feature>
<dbReference type="InterPro" id="IPR042267">
    <property type="entry name" value="VTC_sf"/>
</dbReference>